<proteinExistence type="predicted"/>
<dbReference type="RefSeq" id="WP_145679463.1">
    <property type="nucleotide sequence ID" value="NZ_VITF01000018.1"/>
</dbReference>
<evidence type="ECO:0000313" key="2">
    <source>
        <dbReference type="EMBL" id="TWA61040.1"/>
    </source>
</evidence>
<comment type="caution">
    <text evidence="2">The sequence shown here is derived from an EMBL/GenBank/DDBJ whole genome shotgun (WGS) entry which is preliminary data.</text>
</comment>
<evidence type="ECO:0000313" key="3">
    <source>
        <dbReference type="Proteomes" id="UP000316083"/>
    </source>
</evidence>
<accession>A0A560AL01</accession>
<dbReference type="Proteomes" id="UP000316083">
    <property type="component" value="Unassembled WGS sequence"/>
</dbReference>
<evidence type="ECO:0000259" key="1">
    <source>
        <dbReference type="Pfam" id="PF01370"/>
    </source>
</evidence>
<dbReference type="SUPFAM" id="SSF51735">
    <property type="entry name" value="NAD(P)-binding Rossmann-fold domains"/>
    <property type="match status" value="1"/>
</dbReference>
<dbReference type="PANTHER" id="PTHR43245:SF23">
    <property type="entry name" value="NAD(P)-BINDING DOMAIN-CONTAINING PROTEIN"/>
    <property type="match status" value="1"/>
</dbReference>
<sequence length="332" mass="36616">MTERTWHVLVTGGAGYVGSALVPKLLDEGHSVTVLDLYIYGDVFADLKDHPRLTEIHGDLRDPETVARALRGCDAVIHLACISNDPSFDLDPALGRSINYECFRPLVRAAKEAGVERFVYASSSSVYGIKEEENVTEDLPLQPLTDYSKYKALCEEVLEEERAPGFTVLTVRPATVCGYAPRLRLDLSVNILTNHAINAGKIKVFGGSQKRPNIHVADMVEFYVRSLAWDAAAIDGKVFNVGYENHTIMQIAEMVRDVIGSSVAIEVTPTDDLRSYHISSDKIRRELGFTPAHSIADAVRGLKTAFDAGSVPDSMSDPRYFNIKTMQQIALK</sequence>
<feature type="domain" description="NAD-dependent epimerase/dehydratase" evidence="1">
    <location>
        <begin position="8"/>
        <end position="242"/>
    </location>
</feature>
<dbReference type="Gene3D" id="3.40.50.720">
    <property type="entry name" value="NAD(P)-binding Rossmann-like Domain"/>
    <property type="match status" value="1"/>
</dbReference>
<organism evidence="2 3">
    <name type="scientific">Azospirillum brasilense</name>
    <dbReference type="NCBI Taxonomy" id="192"/>
    <lineage>
        <taxon>Bacteria</taxon>
        <taxon>Pseudomonadati</taxon>
        <taxon>Pseudomonadota</taxon>
        <taxon>Alphaproteobacteria</taxon>
        <taxon>Rhodospirillales</taxon>
        <taxon>Azospirillaceae</taxon>
        <taxon>Azospirillum</taxon>
    </lineage>
</organism>
<reference evidence="2 3" key="1">
    <citation type="submission" date="2019-06" db="EMBL/GenBank/DDBJ databases">
        <title>Genomic Encyclopedia of Type Strains, Phase IV (KMG-V): Genome sequencing to study the core and pangenomes of soil and plant-associated prokaryotes.</title>
        <authorList>
            <person name="Whitman W."/>
        </authorList>
    </citation>
    <scope>NUCLEOTIDE SEQUENCE [LARGE SCALE GENOMIC DNA]</scope>
    <source>
        <strain evidence="2 3">BR 11796</strain>
    </source>
</reference>
<dbReference type="CDD" id="cd08946">
    <property type="entry name" value="SDR_e"/>
    <property type="match status" value="1"/>
</dbReference>
<dbReference type="EMBL" id="VITF01000018">
    <property type="protein sequence ID" value="TWA61040.1"/>
    <property type="molecule type" value="Genomic_DNA"/>
</dbReference>
<dbReference type="PANTHER" id="PTHR43245">
    <property type="entry name" value="BIFUNCTIONAL POLYMYXIN RESISTANCE PROTEIN ARNA"/>
    <property type="match status" value="1"/>
</dbReference>
<gene>
    <name evidence="2" type="ORF">FBZ82_11841</name>
</gene>
<protein>
    <submittedName>
        <fullName evidence="2">Nucleoside-diphosphate-sugar epimerase</fullName>
    </submittedName>
</protein>
<dbReference type="InterPro" id="IPR001509">
    <property type="entry name" value="Epimerase_deHydtase"/>
</dbReference>
<dbReference type="InterPro" id="IPR050177">
    <property type="entry name" value="Lipid_A_modif_metabolic_enz"/>
</dbReference>
<name>A0A560AL01_AZOBR</name>
<dbReference type="AlphaFoldDB" id="A0A560AL01"/>
<dbReference type="InterPro" id="IPR036291">
    <property type="entry name" value="NAD(P)-bd_dom_sf"/>
</dbReference>
<dbReference type="Pfam" id="PF01370">
    <property type="entry name" value="Epimerase"/>
    <property type="match status" value="1"/>
</dbReference>